<dbReference type="InterPro" id="IPR013321">
    <property type="entry name" value="Arc_rbn_hlx_hlx"/>
</dbReference>
<evidence type="ECO:0000313" key="2">
    <source>
        <dbReference type="Proteomes" id="UP000648182"/>
    </source>
</evidence>
<dbReference type="EMBL" id="JACSPV010000008">
    <property type="protein sequence ID" value="MBD8004832.1"/>
    <property type="molecule type" value="Genomic_DNA"/>
</dbReference>
<dbReference type="InterPro" id="IPR010985">
    <property type="entry name" value="Ribbon_hlx_hlx"/>
</dbReference>
<comment type="caution">
    <text evidence="1">The sequence shown here is derived from an EMBL/GenBank/DDBJ whole genome shotgun (WGS) entry which is preliminary data.</text>
</comment>
<dbReference type="SUPFAM" id="SSF47598">
    <property type="entry name" value="Ribbon-helix-helix"/>
    <property type="match status" value="1"/>
</dbReference>
<protein>
    <submittedName>
        <fullName evidence="1">Uncharacterized protein</fullName>
    </submittedName>
</protein>
<dbReference type="RefSeq" id="WP_191811312.1">
    <property type="nucleotide sequence ID" value="NZ_JACSPV010000008.1"/>
</dbReference>
<organism evidence="1 2">
    <name type="scientific">Bacillus norwichensis</name>
    <dbReference type="NCBI Taxonomy" id="2762217"/>
    <lineage>
        <taxon>Bacteria</taxon>
        <taxon>Bacillati</taxon>
        <taxon>Bacillota</taxon>
        <taxon>Bacilli</taxon>
        <taxon>Bacillales</taxon>
        <taxon>Bacillaceae</taxon>
        <taxon>Bacillus</taxon>
    </lineage>
</organism>
<reference evidence="1 2" key="1">
    <citation type="submission" date="2020-08" db="EMBL/GenBank/DDBJ databases">
        <title>A Genomic Blueprint of the Chicken Gut Microbiome.</title>
        <authorList>
            <person name="Gilroy R."/>
            <person name="Ravi A."/>
            <person name="Getino M."/>
            <person name="Pursley I."/>
            <person name="Horton D.L."/>
            <person name="Alikhan N.-F."/>
            <person name="Baker D."/>
            <person name="Gharbi K."/>
            <person name="Hall N."/>
            <person name="Watson M."/>
            <person name="Adriaenssens E.M."/>
            <person name="Foster-Nyarko E."/>
            <person name="Jarju S."/>
            <person name="Secka A."/>
            <person name="Antonio M."/>
            <person name="Oren A."/>
            <person name="Chaudhuri R."/>
            <person name="La Ragione R.M."/>
            <person name="Hildebrand F."/>
            <person name="Pallen M.J."/>
        </authorList>
    </citation>
    <scope>NUCLEOTIDE SEQUENCE [LARGE SCALE GENOMIC DNA]</scope>
    <source>
        <strain evidence="1 2">Sa1BUA2</strain>
    </source>
</reference>
<dbReference type="Gene3D" id="1.10.1220.10">
    <property type="entry name" value="Met repressor-like"/>
    <property type="match status" value="1"/>
</dbReference>
<dbReference type="Proteomes" id="UP000648182">
    <property type="component" value="Unassembled WGS sequence"/>
</dbReference>
<gene>
    <name evidence="1" type="ORF">H9631_07030</name>
</gene>
<keyword evidence="2" id="KW-1185">Reference proteome</keyword>
<accession>A0ABR8VJ71</accession>
<name>A0ABR8VJ71_9BACI</name>
<proteinExistence type="predicted"/>
<sequence>MKREQINIRISKELKEEFYSYCKKDHLKPSRLIRDWIKTTVETDRMKNNHLNLK</sequence>
<evidence type="ECO:0000313" key="1">
    <source>
        <dbReference type="EMBL" id="MBD8004832.1"/>
    </source>
</evidence>